<dbReference type="SUPFAM" id="SSF46565">
    <property type="entry name" value="Chaperone J-domain"/>
    <property type="match status" value="1"/>
</dbReference>
<dbReference type="GO" id="GO:0006457">
    <property type="term" value="P:protein folding"/>
    <property type="evidence" value="ECO:0007669"/>
    <property type="project" value="InterPro"/>
</dbReference>
<dbReference type="GO" id="GO:0006413">
    <property type="term" value="P:translational initiation"/>
    <property type="evidence" value="ECO:0007669"/>
    <property type="project" value="TreeGrafter"/>
</dbReference>
<dbReference type="FunFam" id="2.60.260.20:FF:000002">
    <property type="entry name" value="Dnaj homolog subfamily b member"/>
    <property type="match status" value="1"/>
</dbReference>
<dbReference type="PROSITE" id="PS00636">
    <property type="entry name" value="DNAJ_1"/>
    <property type="match status" value="1"/>
</dbReference>
<dbReference type="PRINTS" id="PR00625">
    <property type="entry name" value="JDOMAIN"/>
</dbReference>
<gene>
    <name evidence="4" type="ORF">KI688_007468</name>
</gene>
<dbReference type="PROSITE" id="PS50076">
    <property type="entry name" value="DNAJ_2"/>
    <property type="match status" value="1"/>
</dbReference>
<dbReference type="Pfam" id="PF00226">
    <property type="entry name" value="DnaJ"/>
    <property type="match status" value="1"/>
</dbReference>
<protein>
    <recommendedName>
        <fullName evidence="3">J domain-containing protein</fullName>
    </recommendedName>
</protein>
<dbReference type="FunFam" id="2.60.260.20:FF:000013">
    <property type="entry name" value="DnaJ subfamily B member 11"/>
    <property type="match status" value="1"/>
</dbReference>
<dbReference type="AlphaFoldDB" id="A0A9P7XIE7"/>
<evidence type="ECO:0000256" key="1">
    <source>
        <dbReference type="ARBA" id="ARBA00023186"/>
    </source>
</evidence>
<keyword evidence="5" id="KW-1185">Reference proteome</keyword>
<dbReference type="GO" id="GO:0051082">
    <property type="term" value="F:unfolded protein binding"/>
    <property type="evidence" value="ECO:0007669"/>
    <property type="project" value="InterPro"/>
</dbReference>
<dbReference type="CDD" id="cd10747">
    <property type="entry name" value="DnaJ_C"/>
    <property type="match status" value="1"/>
</dbReference>
<dbReference type="Gene3D" id="2.60.260.20">
    <property type="entry name" value="Urease metallochaperone UreE, N-terminal domain"/>
    <property type="match status" value="2"/>
</dbReference>
<dbReference type="Proteomes" id="UP000707451">
    <property type="component" value="Unassembled WGS sequence"/>
</dbReference>
<dbReference type="SUPFAM" id="SSF49493">
    <property type="entry name" value="HSP40/DnaJ peptide-binding domain"/>
    <property type="match status" value="2"/>
</dbReference>
<dbReference type="OrthoDB" id="10250354at2759"/>
<evidence type="ECO:0000259" key="3">
    <source>
        <dbReference type="PROSITE" id="PS50076"/>
    </source>
</evidence>
<dbReference type="InterPro" id="IPR036869">
    <property type="entry name" value="J_dom_sf"/>
</dbReference>
<dbReference type="SMART" id="SM00271">
    <property type="entry name" value="DnaJ"/>
    <property type="match status" value="1"/>
</dbReference>
<sequence>MGKDYYNILGVSKDADDDQIKKAYRKLALKYHPDKNSAPEAEKMFHDISEAYEVLSDKNKRAVFDQYGEEGLKGGGGAGPPPGAGAGPGGFPGGFKGFPGGGGGTTFSFSSTGGGPGMGGMGGMGGGGFRPSNADDIFKSFFASFGGNSPFGDDMGGMGGGMGGMGGGMGGMGGGMGGMPGGMGGMGGMPGTRTRTTHTSSQQQQQPGGPPPPSSSAEKPPALVRALGVTLEELSKGVTKRLKVIRKVRDGSGRTSDKILTIDVKPGWKAGTKIRFPGEGDELANGALQDIEFVLEEKPHDTFTRRGDDLIVDLELTLLEALSGFSKSVKTLDGKTLPVSASSSRVIQPGQEERFPGEGMPISKKPGQKGDLLVRYVVKFPTQLTPAQKEGLKKILA</sequence>
<evidence type="ECO:0000313" key="5">
    <source>
        <dbReference type="Proteomes" id="UP000707451"/>
    </source>
</evidence>
<dbReference type="InterPro" id="IPR018253">
    <property type="entry name" value="DnaJ_domain_CS"/>
</dbReference>
<comment type="caution">
    <text evidence="4">The sequence shown here is derived from an EMBL/GenBank/DDBJ whole genome shotgun (WGS) entry which is preliminary data.</text>
</comment>
<name>A0A9P7XIE7_9FUNG</name>
<organism evidence="4 5">
    <name type="scientific">Linnemannia hyalina</name>
    <dbReference type="NCBI Taxonomy" id="64524"/>
    <lineage>
        <taxon>Eukaryota</taxon>
        <taxon>Fungi</taxon>
        <taxon>Fungi incertae sedis</taxon>
        <taxon>Mucoromycota</taxon>
        <taxon>Mortierellomycotina</taxon>
        <taxon>Mortierellomycetes</taxon>
        <taxon>Mortierellales</taxon>
        <taxon>Mortierellaceae</taxon>
        <taxon>Linnemannia</taxon>
    </lineage>
</organism>
<feature type="region of interest" description="Disordered" evidence="2">
    <location>
        <begin position="184"/>
        <end position="220"/>
    </location>
</feature>
<dbReference type="GO" id="GO:0051087">
    <property type="term" value="F:protein-folding chaperone binding"/>
    <property type="evidence" value="ECO:0007669"/>
    <property type="project" value="TreeGrafter"/>
</dbReference>
<keyword evidence="1" id="KW-0143">Chaperone</keyword>
<dbReference type="PANTHER" id="PTHR24078:SF553">
    <property type="entry name" value="DNAJ HOMOLOG SUBFAMILY B MEMBER 5"/>
    <property type="match status" value="1"/>
</dbReference>
<evidence type="ECO:0000256" key="2">
    <source>
        <dbReference type="SAM" id="MobiDB-lite"/>
    </source>
</evidence>
<reference evidence="4" key="1">
    <citation type="submission" date="2021-06" db="EMBL/GenBank/DDBJ databases">
        <title>Genome Sequence of Mortierella hyaline Strain SCG-10, a Cold-Adapted, Nitrate-Reducing Fungus Isolated from Soil in Minnesota, USA.</title>
        <authorList>
            <person name="Aldossari N."/>
        </authorList>
    </citation>
    <scope>NUCLEOTIDE SEQUENCE</scope>
    <source>
        <strain evidence="4">SCG-10</strain>
    </source>
</reference>
<dbReference type="GO" id="GO:0005829">
    <property type="term" value="C:cytosol"/>
    <property type="evidence" value="ECO:0007669"/>
    <property type="project" value="TreeGrafter"/>
</dbReference>
<dbReference type="PANTHER" id="PTHR24078">
    <property type="entry name" value="DNAJ HOMOLOG SUBFAMILY C MEMBER"/>
    <property type="match status" value="1"/>
</dbReference>
<dbReference type="InterPro" id="IPR008971">
    <property type="entry name" value="HSP40/DnaJ_pept-bd"/>
</dbReference>
<dbReference type="CDD" id="cd06257">
    <property type="entry name" value="DnaJ"/>
    <property type="match status" value="1"/>
</dbReference>
<dbReference type="Gene3D" id="1.10.287.110">
    <property type="entry name" value="DnaJ domain"/>
    <property type="match status" value="1"/>
</dbReference>
<accession>A0A9P7XIE7</accession>
<dbReference type="InterPro" id="IPR002939">
    <property type="entry name" value="DnaJ_C"/>
</dbReference>
<dbReference type="EMBL" id="JAHRHY010000024">
    <property type="protein sequence ID" value="KAG9061472.1"/>
    <property type="molecule type" value="Genomic_DNA"/>
</dbReference>
<dbReference type="InterPro" id="IPR051339">
    <property type="entry name" value="DnaJ_subfamily_B"/>
</dbReference>
<evidence type="ECO:0000313" key="4">
    <source>
        <dbReference type="EMBL" id="KAG9061472.1"/>
    </source>
</evidence>
<feature type="domain" description="J" evidence="3">
    <location>
        <begin position="4"/>
        <end position="68"/>
    </location>
</feature>
<dbReference type="Pfam" id="PF01556">
    <property type="entry name" value="DnaJ_C"/>
    <property type="match status" value="1"/>
</dbReference>
<dbReference type="InterPro" id="IPR001623">
    <property type="entry name" value="DnaJ_domain"/>
</dbReference>
<proteinExistence type="predicted"/>